<feature type="transmembrane region" description="Helical" evidence="10">
    <location>
        <begin position="190"/>
        <end position="208"/>
    </location>
</feature>
<sequence>MINKMKRILLHRISWIVVLIILSIISIMIGVKDFSLRGIFTGNADDVNLVLISRLPRLISIIVTGASLSVAGLIMQTITNNKFVSPSTAGTMEWCKFGVMIAILLFGGRSSLVKMGVAFICALFGTLLFMKLLTKLQFTNAIIVPLVGMMMGNVVGSITSFFAYKYDIMQNMSSWLQGNFSLIIKGRYELLYIGIPFFIIAYVYANKFTIAGMGESFSQNLGLNHKRIVMGGMVIVAFITSTVVVTVGSIPFLGLIIPNIVAIYKGDNIKNTLFDIAILGSIFILVCDILGRIIIYPYEVSISVVVSVVGSIIFLVILFWRNKHAR</sequence>
<keyword evidence="12" id="KW-1185">Reference proteome</keyword>
<dbReference type="InterPro" id="IPR000522">
    <property type="entry name" value="ABC_transptr_permease_BtuC"/>
</dbReference>
<dbReference type="GO" id="GO:0033214">
    <property type="term" value="P:siderophore-iron import into cell"/>
    <property type="evidence" value="ECO:0007669"/>
    <property type="project" value="TreeGrafter"/>
</dbReference>
<evidence type="ECO:0000256" key="2">
    <source>
        <dbReference type="ARBA" id="ARBA00007935"/>
    </source>
</evidence>
<evidence type="ECO:0000256" key="4">
    <source>
        <dbReference type="ARBA" id="ARBA00022475"/>
    </source>
</evidence>
<reference evidence="11 12" key="1">
    <citation type="submission" date="2016-11" db="EMBL/GenBank/DDBJ databases">
        <authorList>
            <person name="Jaros S."/>
            <person name="Januszkiewicz K."/>
            <person name="Wedrychowicz H."/>
        </authorList>
    </citation>
    <scope>NUCLEOTIDE SEQUENCE [LARGE SCALE GENOMIC DNA]</scope>
    <source>
        <strain evidence="11 12">DSM 15930</strain>
    </source>
</reference>
<evidence type="ECO:0000256" key="1">
    <source>
        <dbReference type="ARBA" id="ARBA00004651"/>
    </source>
</evidence>
<keyword evidence="5" id="KW-0406">Ion transport</keyword>
<dbReference type="EMBL" id="FRCP01000014">
    <property type="protein sequence ID" value="SHM67646.1"/>
    <property type="molecule type" value="Genomic_DNA"/>
</dbReference>
<dbReference type="CDD" id="cd06550">
    <property type="entry name" value="TM_ABC_iron-siderophores_like"/>
    <property type="match status" value="1"/>
</dbReference>
<proteinExistence type="inferred from homology"/>
<comment type="subcellular location">
    <subcellularLocation>
        <location evidence="1">Cell membrane</location>
        <topology evidence="1">Multi-pass membrane protein</topology>
    </subcellularLocation>
</comment>
<gene>
    <name evidence="11" type="ORF">SAMN02746066_02884</name>
</gene>
<feature type="transmembrane region" description="Helical" evidence="10">
    <location>
        <begin position="12"/>
        <end position="31"/>
    </location>
</feature>
<keyword evidence="5" id="KW-0410">Iron transport</keyword>
<dbReference type="RefSeq" id="WP_242952549.1">
    <property type="nucleotide sequence ID" value="NZ_FRCP01000014.1"/>
</dbReference>
<organism evidence="11 12">
    <name type="scientific">Anaerosporobacter mobilis DSM 15930</name>
    <dbReference type="NCBI Taxonomy" id="1120996"/>
    <lineage>
        <taxon>Bacteria</taxon>
        <taxon>Bacillati</taxon>
        <taxon>Bacillota</taxon>
        <taxon>Clostridia</taxon>
        <taxon>Lachnospirales</taxon>
        <taxon>Lachnospiraceae</taxon>
        <taxon>Anaerosporobacter</taxon>
    </lineage>
</organism>
<evidence type="ECO:0000256" key="10">
    <source>
        <dbReference type="SAM" id="Phobius"/>
    </source>
</evidence>
<dbReference type="InterPro" id="IPR037294">
    <property type="entry name" value="ABC_BtuC-like"/>
</dbReference>
<dbReference type="Proteomes" id="UP000184038">
    <property type="component" value="Unassembled WGS sequence"/>
</dbReference>
<evidence type="ECO:0000256" key="6">
    <source>
        <dbReference type="ARBA" id="ARBA00022692"/>
    </source>
</evidence>
<feature type="transmembrane region" description="Helical" evidence="10">
    <location>
        <begin position="301"/>
        <end position="320"/>
    </location>
</feature>
<keyword evidence="3" id="KW-0813">Transport</keyword>
<feature type="transmembrane region" description="Helical" evidence="10">
    <location>
        <begin position="142"/>
        <end position="164"/>
    </location>
</feature>
<accession>A0A1M7KQD4</accession>
<feature type="transmembrane region" description="Helical" evidence="10">
    <location>
        <begin position="228"/>
        <end position="261"/>
    </location>
</feature>
<name>A0A1M7KQD4_9FIRM</name>
<dbReference type="Gene3D" id="1.10.3470.10">
    <property type="entry name" value="ABC transporter involved in vitamin B12 uptake, BtuC"/>
    <property type="match status" value="1"/>
</dbReference>
<comment type="similarity">
    <text evidence="2">Belongs to the binding-protein-dependent transport system permease family. FecCD subfamily.</text>
</comment>
<dbReference type="PANTHER" id="PTHR30472">
    <property type="entry name" value="FERRIC ENTEROBACTIN TRANSPORT SYSTEM PERMEASE PROTEIN"/>
    <property type="match status" value="1"/>
</dbReference>
<evidence type="ECO:0000256" key="9">
    <source>
        <dbReference type="ARBA" id="ARBA00023136"/>
    </source>
</evidence>
<evidence type="ECO:0000256" key="7">
    <source>
        <dbReference type="ARBA" id="ARBA00022989"/>
    </source>
</evidence>
<evidence type="ECO:0000256" key="8">
    <source>
        <dbReference type="ARBA" id="ARBA00023004"/>
    </source>
</evidence>
<keyword evidence="8" id="KW-0408">Iron</keyword>
<evidence type="ECO:0000256" key="5">
    <source>
        <dbReference type="ARBA" id="ARBA00022496"/>
    </source>
</evidence>
<feature type="transmembrane region" description="Helical" evidence="10">
    <location>
        <begin position="273"/>
        <end position="295"/>
    </location>
</feature>
<feature type="transmembrane region" description="Helical" evidence="10">
    <location>
        <begin position="99"/>
        <end position="130"/>
    </location>
</feature>
<dbReference type="GO" id="GO:0005886">
    <property type="term" value="C:plasma membrane"/>
    <property type="evidence" value="ECO:0007669"/>
    <property type="project" value="UniProtKB-SubCell"/>
</dbReference>
<dbReference type="FunFam" id="1.10.3470.10:FF:000004">
    <property type="entry name" value="Iron compound ABC transporter, permease"/>
    <property type="match status" value="1"/>
</dbReference>
<keyword evidence="7 10" id="KW-1133">Transmembrane helix</keyword>
<evidence type="ECO:0000256" key="3">
    <source>
        <dbReference type="ARBA" id="ARBA00022448"/>
    </source>
</evidence>
<dbReference type="Pfam" id="PF01032">
    <property type="entry name" value="FecCD"/>
    <property type="match status" value="1"/>
</dbReference>
<evidence type="ECO:0000313" key="12">
    <source>
        <dbReference type="Proteomes" id="UP000184038"/>
    </source>
</evidence>
<keyword evidence="4" id="KW-1003">Cell membrane</keyword>
<dbReference type="PANTHER" id="PTHR30472:SF27">
    <property type="entry name" value="PETROBACTIN IMPORT SYSTEM PERMEASE PROTEIN YCLN"/>
    <property type="match status" value="1"/>
</dbReference>
<evidence type="ECO:0000313" key="11">
    <source>
        <dbReference type="EMBL" id="SHM67646.1"/>
    </source>
</evidence>
<keyword evidence="9 10" id="KW-0472">Membrane</keyword>
<dbReference type="STRING" id="1120996.SAMN02746066_02884"/>
<dbReference type="GO" id="GO:0022857">
    <property type="term" value="F:transmembrane transporter activity"/>
    <property type="evidence" value="ECO:0007669"/>
    <property type="project" value="InterPro"/>
</dbReference>
<protein>
    <submittedName>
        <fullName evidence="11">Iron complex transport system permease protein</fullName>
    </submittedName>
</protein>
<dbReference type="SUPFAM" id="SSF81345">
    <property type="entry name" value="ABC transporter involved in vitamin B12 uptake, BtuC"/>
    <property type="match status" value="1"/>
</dbReference>
<feature type="transmembrane region" description="Helical" evidence="10">
    <location>
        <begin position="58"/>
        <end position="78"/>
    </location>
</feature>
<keyword evidence="6 10" id="KW-0812">Transmembrane</keyword>
<dbReference type="AlphaFoldDB" id="A0A1M7KQD4"/>